<evidence type="ECO:0000259" key="1">
    <source>
        <dbReference type="Pfam" id="PF00534"/>
    </source>
</evidence>
<reference evidence="3 4" key="1">
    <citation type="submission" date="2019-12" db="EMBL/GenBank/DDBJ databases">
        <title>Sequence classification of anaerobic respiratory reductive dehalogenases: First we see many, then we see few.</title>
        <authorList>
            <person name="Molenda O."/>
            <person name="Puentes Jacome L.A."/>
            <person name="Cao X."/>
            <person name="Nesbo C.L."/>
            <person name="Tang S."/>
            <person name="Morson N."/>
            <person name="Patron J."/>
            <person name="Lomheim L."/>
            <person name="Wishart D.S."/>
            <person name="Edwards E.A."/>
        </authorList>
    </citation>
    <scope>NUCLEOTIDE SEQUENCE [LARGE SCALE GENOMIC DNA]</scope>
    <source>
        <strain evidence="3 4">12DCA</strain>
    </source>
</reference>
<dbReference type="Gene3D" id="3.40.50.2000">
    <property type="entry name" value="Glycogen Phosphorylase B"/>
    <property type="match status" value="2"/>
</dbReference>
<dbReference type="SUPFAM" id="SSF53756">
    <property type="entry name" value="UDP-Glycosyltransferase/glycogen phosphorylase"/>
    <property type="match status" value="1"/>
</dbReference>
<dbReference type="Pfam" id="PF13439">
    <property type="entry name" value="Glyco_transf_4"/>
    <property type="match status" value="1"/>
</dbReference>
<dbReference type="PANTHER" id="PTHR45947:SF3">
    <property type="entry name" value="SULFOQUINOVOSYL TRANSFERASE SQD2"/>
    <property type="match status" value="1"/>
</dbReference>
<evidence type="ECO:0000313" key="4">
    <source>
        <dbReference type="Proteomes" id="UP000430508"/>
    </source>
</evidence>
<protein>
    <submittedName>
        <fullName evidence="3">Glycosyltransferase</fullName>
    </submittedName>
</protein>
<dbReference type="RefSeq" id="WP_025206180.1">
    <property type="nucleotide sequence ID" value="NZ_CP046996.1"/>
</dbReference>
<dbReference type="InterPro" id="IPR028098">
    <property type="entry name" value="Glyco_trans_4-like_N"/>
</dbReference>
<evidence type="ECO:0000259" key="2">
    <source>
        <dbReference type="Pfam" id="PF13439"/>
    </source>
</evidence>
<dbReference type="GO" id="GO:0016757">
    <property type="term" value="F:glycosyltransferase activity"/>
    <property type="evidence" value="ECO:0007669"/>
    <property type="project" value="InterPro"/>
</dbReference>
<dbReference type="InterPro" id="IPR001296">
    <property type="entry name" value="Glyco_trans_1"/>
</dbReference>
<accession>A0A857DL67</accession>
<proteinExistence type="predicted"/>
<dbReference type="CDD" id="cd03798">
    <property type="entry name" value="GT4_WlbH-like"/>
    <property type="match status" value="1"/>
</dbReference>
<dbReference type="Proteomes" id="UP000430508">
    <property type="component" value="Chromosome"/>
</dbReference>
<feature type="domain" description="Glycosyltransferase subfamily 4-like N-terminal" evidence="2">
    <location>
        <begin position="21"/>
        <end position="200"/>
    </location>
</feature>
<dbReference type="AlphaFoldDB" id="A0A857DL67"/>
<feature type="domain" description="Glycosyl transferase family 1" evidence="1">
    <location>
        <begin position="212"/>
        <end position="370"/>
    </location>
</feature>
<gene>
    <name evidence="3" type="ORF">GQ588_13345</name>
</gene>
<dbReference type="Pfam" id="PF00534">
    <property type="entry name" value="Glycos_transf_1"/>
    <property type="match status" value="1"/>
</dbReference>
<organism evidence="3 4">
    <name type="scientific">Dehalobacter restrictus</name>
    <dbReference type="NCBI Taxonomy" id="55583"/>
    <lineage>
        <taxon>Bacteria</taxon>
        <taxon>Bacillati</taxon>
        <taxon>Bacillota</taxon>
        <taxon>Clostridia</taxon>
        <taxon>Eubacteriales</taxon>
        <taxon>Desulfitobacteriaceae</taxon>
        <taxon>Dehalobacter</taxon>
    </lineage>
</organism>
<sequence>MKILVISHMYPSSQNPAYGIFIHKQVKALQDQGCEIKVVSPVPYAPWPLPALQPKWRAYASIPDHDVVDGVEVYYPCYPEFPRSYFLEQSGYFMYQGIRRQIAQIRRDFPFDLIHAHVALPDGHAAFLLKKDDDIPLVVTIHGQDFQSTLTKNEKCRRRLFEVLEGTDRIIAVSSKLKNIIRDQAFFSKTEVINNGIDLNDCVPPPDISGNTRKEIRILSVSNLKKTKGIDLNLRAVSSLTKKYPSLKYFIAGDGEERKALEDLTESLNLKDKVVFLGKLTHPEVMKEMAEADIFCLPSWQEGFGVVYIEAMAQGLPAIGVRGEGIEDALIHGQNGLLVAPRNVEDLSGALDALLRDPAYCRRLGEAGRQTVLDQFTWSNNAAQTARVYQTLTGGRTV</sequence>
<name>A0A857DL67_9FIRM</name>
<evidence type="ECO:0000313" key="3">
    <source>
        <dbReference type="EMBL" id="QHA01553.1"/>
    </source>
</evidence>
<dbReference type="EMBL" id="CP046996">
    <property type="protein sequence ID" value="QHA01553.1"/>
    <property type="molecule type" value="Genomic_DNA"/>
</dbReference>
<keyword evidence="3" id="KW-0808">Transferase</keyword>
<dbReference type="PANTHER" id="PTHR45947">
    <property type="entry name" value="SULFOQUINOVOSYL TRANSFERASE SQD2"/>
    <property type="match status" value="1"/>
</dbReference>
<dbReference type="InterPro" id="IPR050194">
    <property type="entry name" value="Glycosyltransferase_grp1"/>
</dbReference>